<evidence type="ECO:0000256" key="1">
    <source>
        <dbReference type="SAM" id="MobiDB-lite"/>
    </source>
</evidence>
<accession>A0A392TL13</accession>
<dbReference type="Proteomes" id="UP000265520">
    <property type="component" value="Unassembled WGS sequence"/>
</dbReference>
<dbReference type="EMBL" id="LXQA010588827">
    <property type="protein sequence ID" value="MCI60826.1"/>
    <property type="molecule type" value="Genomic_DNA"/>
</dbReference>
<sequence length="88" mass="9931">AVGTEVTYVAQDDRGKQPIVFGATTAVVPKEKRAGKEKLVIAVKEKEKRKMIAVSESGRDTKKPRTQKKKEQKVIRKLVIHEEDDEET</sequence>
<feature type="region of interest" description="Disordered" evidence="1">
    <location>
        <begin position="53"/>
        <end position="75"/>
    </location>
</feature>
<evidence type="ECO:0000313" key="2">
    <source>
        <dbReference type="EMBL" id="MCI60826.1"/>
    </source>
</evidence>
<reference evidence="2 3" key="1">
    <citation type="journal article" date="2018" name="Front. Plant Sci.">
        <title>Red Clover (Trifolium pratense) and Zigzag Clover (T. medium) - A Picture of Genomic Similarities and Differences.</title>
        <authorList>
            <person name="Dluhosova J."/>
            <person name="Istvanek J."/>
            <person name="Nedelnik J."/>
            <person name="Repkova J."/>
        </authorList>
    </citation>
    <scope>NUCLEOTIDE SEQUENCE [LARGE SCALE GENOMIC DNA]</scope>
    <source>
        <strain evidence="3">cv. 10/8</strain>
        <tissue evidence="2">Leaf</tissue>
    </source>
</reference>
<feature type="compositionally biased region" description="Basic residues" evidence="1">
    <location>
        <begin position="64"/>
        <end position="75"/>
    </location>
</feature>
<comment type="caution">
    <text evidence="2">The sequence shown here is derived from an EMBL/GenBank/DDBJ whole genome shotgun (WGS) entry which is preliminary data.</text>
</comment>
<organism evidence="2 3">
    <name type="scientific">Trifolium medium</name>
    <dbReference type="NCBI Taxonomy" id="97028"/>
    <lineage>
        <taxon>Eukaryota</taxon>
        <taxon>Viridiplantae</taxon>
        <taxon>Streptophyta</taxon>
        <taxon>Embryophyta</taxon>
        <taxon>Tracheophyta</taxon>
        <taxon>Spermatophyta</taxon>
        <taxon>Magnoliopsida</taxon>
        <taxon>eudicotyledons</taxon>
        <taxon>Gunneridae</taxon>
        <taxon>Pentapetalae</taxon>
        <taxon>rosids</taxon>
        <taxon>fabids</taxon>
        <taxon>Fabales</taxon>
        <taxon>Fabaceae</taxon>
        <taxon>Papilionoideae</taxon>
        <taxon>50 kb inversion clade</taxon>
        <taxon>NPAAA clade</taxon>
        <taxon>Hologalegina</taxon>
        <taxon>IRL clade</taxon>
        <taxon>Trifolieae</taxon>
        <taxon>Trifolium</taxon>
    </lineage>
</organism>
<evidence type="ECO:0000313" key="3">
    <source>
        <dbReference type="Proteomes" id="UP000265520"/>
    </source>
</evidence>
<protein>
    <submittedName>
        <fullName evidence="2">Uncharacterized protein</fullName>
    </submittedName>
</protein>
<proteinExistence type="predicted"/>
<name>A0A392TL13_9FABA</name>
<feature type="non-terminal residue" evidence="2">
    <location>
        <position position="1"/>
    </location>
</feature>
<dbReference type="AlphaFoldDB" id="A0A392TL13"/>
<keyword evidence="3" id="KW-1185">Reference proteome</keyword>
<feature type="non-terminal residue" evidence="2">
    <location>
        <position position="88"/>
    </location>
</feature>